<evidence type="ECO:0000313" key="6">
    <source>
        <dbReference type="Proteomes" id="UP001142489"/>
    </source>
</evidence>
<dbReference type="EMBL" id="JAPFRF010000019">
    <property type="protein sequence ID" value="KAJ7307373.1"/>
    <property type="molecule type" value="Genomic_DNA"/>
</dbReference>
<reference evidence="5" key="1">
    <citation type="journal article" date="2023" name="DNA Res.">
        <title>Chromosome-level genome assembly of Phrynocephalus forsythii using third-generation DNA sequencing and Hi-C analysis.</title>
        <authorList>
            <person name="Qi Y."/>
            <person name="Zhao W."/>
            <person name="Zhao Y."/>
            <person name="Niu C."/>
            <person name="Cao S."/>
            <person name="Zhang Y."/>
        </authorList>
    </citation>
    <scope>NUCLEOTIDE SEQUENCE</scope>
    <source>
        <tissue evidence="5">Muscle</tissue>
    </source>
</reference>
<keyword evidence="4" id="KW-0460">Magnesium</keyword>
<evidence type="ECO:0000256" key="4">
    <source>
        <dbReference type="ARBA" id="ARBA00022842"/>
    </source>
</evidence>
<dbReference type="Proteomes" id="UP001142489">
    <property type="component" value="Unassembled WGS sequence"/>
</dbReference>
<evidence type="ECO:0000256" key="3">
    <source>
        <dbReference type="ARBA" id="ARBA00022801"/>
    </source>
</evidence>
<dbReference type="Gene3D" id="3.90.79.10">
    <property type="entry name" value="Nucleoside Triphosphate Pyrophosphohydrolase"/>
    <property type="match status" value="1"/>
</dbReference>
<comment type="cofactor">
    <cofactor evidence="1">
        <name>Mg(2+)</name>
        <dbReference type="ChEBI" id="CHEBI:18420"/>
    </cofactor>
</comment>
<evidence type="ECO:0000256" key="1">
    <source>
        <dbReference type="ARBA" id="ARBA00001946"/>
    </source>
</evidence>
<accession>A0A9Q0X9P7</accession>
<keyword evidence="6" id="KW-1185">Reference proteome</keyword>
<dbReference type="InterPro" id="IPR015797">
    <property type="entry name" value="NUDIX_hydrolase-like_dom_sf"/>
</dbReference>
<dbReference type="OrthoDB" id="242473at2759"/>
<keyword evidence="2" id="KW-0479">Metal-binding</keyword>
<dbReference type="PANTHER" id="PTHR31835:SF1">
    <property type="entry name" value="URIDINE DIPHOSPHATE GLUCOSE PYROPHOSPHATASE NUDT22"/>
    <property type="match status" value="1"/>
</dbReference>
<name>A0A9Q0X9P7_9SAUR</name>
<keyword evidence="3" id="KW-0378">Hydrolase</keyword>
<dbReference type="GO" id="GO:0052751">
    <property type="term" value="F:GDP-mannose hydrolase activity"/>
    <property type="evidence" value="ECO:0007669"/>
    <property type="project" value="TreeGrafter"/>
</dbReference>
<proteinExistence type="predicted"/>
<evidence type="ECO:0000313" key="5">
    <source>
        <dbReference type="EMBL" id="KAJ7307373.1"/>
    </source>
</evidence>
<dbReference type="PANTHER" id="PTHR31835">
    <property type="entry name" value="URIDINE DIPHOSPHATE GLUCOSE PYROPHOSPHATASE"/>
    <property type="match status" value="1"/>
</dbReference>
<comment type="caution">
    <text evidence="5">The sequence shown here is derived from an EMBL/GenBank/DDBJ whole genome shotgun (WGS) entry which is preliminary data.</text>
</comment>
<organism evidence="5 6">
    <name type="scientific">Phrynocephalus forsythii</name>
    <dbReference type="NCBI Taxonomy" id="171643"/>
    <lineage>
        <taxon>Eukaryota</taxon>
        <taxon>Metazoa</taxon>
        <taxon>Chordata</taxon>
        <taxon>Craniata</taxon>
        <taxon>Vertebrata</taxon>
        <taxon>Euteleostomi</taxon>
        <taxon>Lepidosauria</taxon>
        <taxon>Squamata</taxon>
        <taxon>Bifurcata</taxon>
        <taxon>Unidentata</taxon>
        <taxon>Episquamata</taxon>
        <taxon>Toxicofera</taxon>
        <taxon>Iguania</taxon>
        <taxon>Acrodonta</taxon>
        <taxon>Agamidae</taxon>
        <taxon>Agaminae</taxon>
        <taxon>Phrynocephalus</taxon>
    </lineage>
</organism>
<dbReference type="GO" id="GO:0046872">
    <property type="term" value="F:metal ion binding"/>
    <property type="evidence" value="ECO:0007669"/>
    <property type="project" value="UniProtKB-KW"/>
</dbReference>
<evidence type="ECO:0008006" key="7">
    <source>
        <dbReference type="Google" id="ProtNLM"/>
    </source>
</evidence>
<dbReference type="SUPFAM" id="SSF55811">
    <property type="entry name" value="Nudix"/>
    <property type="match status" value="1"/>
</dbReference>
<dbReference type="AlphaFoldDB" id="A0A9Q0X9P7"/>
<evidence type="ECO:0000256" key="2">
    <source>
        <dbReference type="ARBA" id="ARBA00022723"/>
    </source>
</evidence>
<protein>
    <recommendedName>
        <fullName evidence="7">Nucleoside diphosphate-linked moiety X motif 22</fullName>
    </recommendedName>
</protein>
<gene>
    <name evidence="5" type="ORF">JRQ81_009387</name>
</gene>
<sequence length="222" mass="24521">MDPEISILFQCPSPEGIPETQVRAEVSPAYDRRSLPGDQLEIERAWQARCRQNPWLFDGSKFRLSSVTTEGGITTFCLGLTCYKDFERGCRDFGDRRAYLAHPLGVGAMLHLADNRFLFLRRSQCVAEAPGKIDIPGGHPEPQVVKDQTASGGPLCHQDLLGELVVQELFSAVLREIQDEVNLPASSLSRPVLLGVARNETSAGRCSAEFYVSSAFQVRPDI</sequence>
<dbReference type="InterPro" id="IPR055295">
    <property type="entry name" value="NUDT22/NUDT9-like"/>
</dbReference>